<evidence type="ECO:0000313" key="12">
    <source>
        <dbReference type="EMBL" id="OCB87896.1"/>
    </source>
</evidence>
<dbReference type="InterPro" id="IPR042103">
    <property type="entry name" value="SerRS_1_N_sf"/>
</dbReference>
<sequence length="517" mass="56946">MPSTRLLRLRPYHTGPNHLLNKPSSRSSVSSSSEIHFIGQCTQQNQFRLFSTSKSQCKGKQPQVTVSSGLPKPLLDYRGISENVLYKSHNAFNRKASVPVGTVQNVSRLYEEHKQISSTLNAKRHARSTVGDTIRELDGEAKKAVLEEAKSLKTEITALEEQLSEIDDELYSLAFAIPNDTHPDVPLGDVPKTILRLNSDKEIPASTSRDHVLVGRALNLLDLEAAAVITGSSWYYLLNEGAMLEVALANYALSKALARGFKPVTTPDVVKANVAMRCGFQPRDEGDPPVQQMYHLQSATPEQPELVLSGTAEIPLGGLFANRIYKEDELPFKVVGIGRAFRSEAGARGADTRGLYRVHQFTKLELFVVCTQETSGEMMEEMTKLQLDIFGGLGLPLRLLDMPTEELGASAYRKYDIEAWMPGRGDFGEISSTSNCTDYQARRLHIRYRHSAASDGHVHVAFAHTLNGTAAAIPRLIVALLENGAQFDESGKVVGIKLPSELKAFWPGSSQSCIEWI</sequence>
<proteinExistence type="predicted"/>
<gene>
    <name evidence="12" type="ORF">A7U60_g5033</name>
</gene>
<feature type="coiled-coil region" evidence="10">
    <location>
        <begin position="142"/>
        <end position="169"/>
    </location>
</feature>
<evidence type="ECO:0000256" key="6">
    <source>
        <dbReference type="ARBA" id="ARBA00031113"/>
    </source>
</evidence>
<reference evidence="12" key="1">
    <citation type="submission" date="2016-06" db="EMBL/GenBank/DDBJ databases">
        <title>Draft Genome sequence of the fungus Inonotus baumii.</title>
        <authorList>
            <person name="Zhu H."/>
            <person name="Lin W."/>
        </authorList>
    </citation>
    <scope>NUCLEOTIDE SEQUENCE</scope>
    <source>
        <strain evidence="12">821</strain>
    </source>
</reference>
<feature type="binding site" evidence="8">
    <location>
        <position position="342"/>
    </location>
    <ligand>
        <name>L-serine</name>
        <dbReference type="ChEBI" id="CHEBI:33384"/>
    </ligand>
</feature>
<evidence type="ECO:0000256" key="10">
    <source>
        <dbReference type="SAM" id="Coils"/>
    </source>
</evidence>
<evidence type="ECO:0000256" key="3">
    <source>
        <dbReference type="ARBA" id="ARBA00022741"/>
    </source>
</evidence>
<dbReference type="EMBL" id="LNZH02000187">
    <property type="protein sequence ID" value="OCB87896.1"/>
    <property type="molecule type" value="Genomic_DNA"/>
</dbReference>
<keyword evidence="13" id="KW-1185">Reference proteome</keyword>
<evidence type="ECO:0000256" key="5">
    <source>
        <dbReference type="ARBA" id="ARBA00023146"/>
    </source>
</evidence>
<dbReference type="InterPro" id="IPR045864">
    <property type="entry name" value="aa-tRNA-synth_II/BPL/LPL"/>
</dbReference>
<dbReference type="GO" id="GO:0005524">
    <property type="term" value="F:ATP binding"/>
    <property type="evidence" value="ECO:0007669"/>
    <property type="project" value="UniProtKB-KW"/>
</dbReference>
<comment type="caution">
    <text evidence="12">The sequence shown here is derived from an EMBL/GenBank/DDBJ whole genome shotgun (WGS) entry which is preliminary data.</text>
</comment>
<evidence type="ECO:0000256" key="4">
    <source>
        <dbReference type="ARBA" id="ARBA00022840"/>
    </source>
</evidence>
<keyword evidence="5" id="KW-0030">Aminoacyl-tRNA synthetase</keyword>
<feature type="site" description="Important for serine binding" evidence="8">
    <location>
        <position position="469"/>
    </location>
</feature>
<dbReference type="NCBIfam" id="TIGR00414">
    <property type="entry name" value="serS"/>
    <property type="match status" value="1"/>
</dbReference>
<dbReference type="InterPro" id="IPR010978">
    <property type="entry name" value="tRNA-bd_arm"/>
</dbReference>
<dbReference type="PANTHER" id="PTHR11778">
    <property type="entry name" value="SERYL-TRNA SYNTHETASE"/>
    <property type="match status" value="1"/>
</dbReference>
<feature type="binding site" evidence="8">
    <location>
        <position position="467"/>
    </location>
    <ligand>
        <name>L-serine</name>
        <dbReference type="ChEBI" id="CHEBI:33384"/>
    </ligand>
</feature>
<feature type="binding site" evidence="9">
    <location>
        <begin position="342"/>
        <end position="344"/>
    </location>
    <ligand>
        <name>ATP</name>
        <dbReference type="ChEBI" id="CHEBI:30616"/>
    </ligand>
</feature>
<evidence type="ECO:0000256" key="7">
    <source>
        <dbReference type="ARBA" id="ARBA00034892"/>
    </source>
</evidence>
<dbReference type="PIRSF" id="PIRSF001529">
    <property type="entry name" value="Ser-tRNA-synth_IIa"/>
    <property type="match status" value="1"/>
</dbReference>
<dbReference type="PROSITE" id="PS50862">
    <property type="entry name" value="AA_TRNA_LIGASE_II"/>
    <property type="match status" value="1"/>
</dbReference>
<dbReference type="GO" id="GO:0004828">
    <property type="term" value="F:serine-tRNA ligase activity"/>
    <property type="evidence" value="ECO:0007669"/>
    <property type="project" value="UniProtKB-EC"/>
</dbReference>
<dbReference type="InterPro" id="IPR006195">
    <property type="entry name" value="aa-tRNA-synth_II"/>
</dbReference>
<dbReference type="Proteomes" id="UP000757232">
    <property type="component" value="Unassembled WGS sequence"/>
</dbReference>
<dbReference type="GO" id="GO:0006434">
    <property type="term" value="P:seryl-tRNA aminoacylation"/>
    <property type="evidence" value="ECO:0007669"/>
    <property type="project" value="InterPro"/>
</dbReference>
<evidence type="ECO:0000256" key="1">
    <source>
        <dbReference type="ARBA" id="ARBA00012840"/>
    </source>
</evidence>
<keyword evidence="10" id="KW-0175">Coiled coil</keyword>
<dbReference type="EC" id="6.1.1.11" evidence="1"/>
<name>A0A9Q5HXL5_SANBA</name>
<accession>A0A9Q5HXL5</accession>
<keyword evidence="2" id="KW-0436">Ligase</keyword>
<dbReference type="SUPFAM" id="SSF55681">
    <property type="entry name" value="Class II aaRS and biotin synthetases"/>
    <property type="match status" value="1"/>
</dbReference>
<dbReference type="InterPro" id="IPR015866">
    <property type="entry name" value="Ser-tRNA-synth_1_N"/>
</dbReference>
<dbReference type="OrthoDB" id="10264585at2759"/>
<keyword evidence="3" id="KW-0547">Nucleotide-binding</keyword>
<evidence type="ECO:0000256" key="8">
    <source>
        <dbReference type="PIRSR" id="PIRSR001529-1"/>
    </source>
</evidence>
<evidence type="ECO:0000256" key="9">
    <source>
        <dbReference type="PIRSR" id="PIRSR001529-2"/>
    </source>
</evidence>
<feature type="domain" description="Aminoacyl-transfer RNA synthetases class-II family profile" evidence="11">
    <location>
        <begin position="258"/>
        <end position="499"/>
    </location>
</feature>
<dbReference type="Pfam" id="PF02403">
    <property type="entry name" value="Seryl_tRNA_N"/>
    <property type="match status" value="1"/>
</dbReference>
<dbReference type="AlphaFoldDB" id="A0A9Q5HXL5"/>
<keyword evidence="4 9" id="KW-0067">ATP-binding</keyword>
<feature type="binding site" evidence="8">
    <location>
        <position position="365"/>
    </location>
    <ligand>
        <name>L-serine</name>
        <dbReference type="ChEBI" id="CHEBI:33384"/>
    </ligand>
</feature>
<evidence type="ECO:0000256" key="2">
    <source>
        <dbReference type="ARBA" id="ARBA00022598"/>
    </source>
</evidence>
<feature type="binding site" evidence="9">
    <location>
        <begin position="429"/>
        <end position="432"/>
    </location>
    <ligand>
        <name>ATP</name>
        <dbReference type="ChEBI" id="CHEBI:30616"/>
    </ligand>
</feature>
<dbReference type="PRINTS" id="PR00981">
    <property type="entry name" value="TRNASYNTHSER"/>
</dbReference>
<organism evidence="12 13">
    <name type="scientific">Sanghuangporus baumii</name>
    <name type="common">Phellinus baumii</name>
    <dbReference type="NCBI Taxonomy" id="108892"/>
    <lineage>
        <taxon>Eukaryota</taxon>
        <taxon>Fungi</taxon>
        <taxon>Dikarya</taxon>
        <taxon>Basidiomycota</taxon>
        <taxon>Agaricomycotina</taxon>
        <taxon>Agaricomycetes</taxon>
        <taxon>Hymenochaetales</taxon>
        <taxon>Hymenochaetaceae</taxon>
        <taxon>Sanghuangporus</taxon>
    </lineage>
</organism>
<dbReference type="Gene3D" id="3.30.930.10">
    <property type="entry name" value="Bira Bifunctional Protein, Domain 2"/>
    <property type="match status" value="1"/>
</dbReference>
<dbReference type="InterPro" id="IPR002317">
    <property type="entry name" value="Ser-tRNA-ligase_type_1"/>
</dbReference>
<dbReference type="Gene3D" id="1.10.287.40">
    <property type="entry name" value="Serine-tRNA synthetase, tRNA binding domain"/>
    <property type="match status" value="1"/>
</dbReference>
<feature type="binding site" evidence="8">
    <location>
        <position position="311"/>
    </location>
    <ligand>
        <name>L-serine</name>
        <dbReference type="ChEBI" id="CHEBI:33384"/>
    </ligand>
</feature>
<evidence type="ECO:0000259" key="11">
    <source>
        <dbReference type="PROSITE" id="PS50862"/>
    </source>
</evidence>
<evidence type="ECO:0000313" key="13">
    <source>
        <dbReference type="Proteomes" id="UP000757232"/>
    </source>
</evidence>
<feature type="binding site" evidence="9">
    <location>
        <begin position="358"/>
        <end position="361"/>
    </location>
    <ligand>
        <name>ATP</name>
        <dbReference type="ChEBI" id="CHEBI:30616"/>
    </ligand>
</feature>
<dbReference type="SUPFAM" id="SSF46589">
    <property type="entry name" value="tRNA-binding arm"/>
    <property type="match status" value="1"/>
</dbReference>
<dbReference type="Pfam" id="PF00587">
    <property type="entry name" value="tRNA-synt_2b"/>
    <property type="match status" value="1"/>
</dbReference>
<protein>
    <recommendedName>
        <fullName evidence="1">serine--tRNA ligase</fullName>
        <ecNumber evidence="1">6.1.1.11</ecNumber>
    </recommendedName>
    <alternativeName>
        <fullName evidence="6">Seryl-tRNA synthetase</fullName>
    </alternativeName>
    <alternativeName>
        <fullName evidence="7">Seryl-tRNA(Ser) synthetase</fullName>
    </alternativeName>
</protein>
<dbReference type="InterPro" id="IPR002314">
    <property type="entry name" value="aa-tRNA-synt_IIb"/>
</dbReference>